<reference evidence="1" key="1">
    <citation type="submission" date="2020-04" db="EMBL/GenBank/DDBJ databases">
        <authorList>
            <person name="Alioto T."/>
            <person name="Alioto T."/>
            <person name="Gomez Garrido J."/>
        </authorList>
    </citation>
    <scope>NUCLEOTIDE SEQUENCE</scope>
    <source>
        <strain evidence="1">A484AB</strain>
    </source>
</reference>
<sequence>MDGHDKFDERCLPPKEKFYSGLTGEDISDKNYERLVTDTLILSDVIENFRKQSRKMYGLDPPWYFTSPGLSWDACLKMTRIVLQLITNKKMNKFIEEGIRGGVSTAVMRYGVADNKYVGISDIPEGVIELMKELDLRIRNDPTDIDGKVLDFENRLCKFLSNYSQEEDDKIMTYVSKNLTRWDLTSKT</sequence>
<dbReference type="OrthoDB" id="8030979at2759"/>
<gene>
    <name evidence="1" type="ORF">PACLA_8A045553</name>
</gene>
<comment type="caution">
    <text evidence="1">The sequence shown here is derived from an EMBL/GenBank/DDBJ whole genome shotgun (WGS) entry which is preliminary data.</text>
</comment>
<dbReference type="AlphaFoldDB" id="A0A7D9HT15"/>
<accession>A0A7D9HT15</accession>
<dbReference type="PANTHER" id="PTHR31511">
    <property type="entry name" value="PROTEIN CBG23764"/>
    <property type="match status" value="1"/>
</dbReference>
<dbReference type="EMBL" id="CACRXK020001573">
    <property type="protein sequence ID" value="CAB3989940.1"/>
    <property type="molecule type" value="Genomic_DNA"/>
</dbReference>
<organism evidence="1 2">
    <name type="scientific">Paramuricea clavata</name>
    <name type="common">Red gorgonian</name>
    <name type="synonym">Violescent sea-whip</name>
    <dbReference type="NCBI Taxonomy" id="317549"/>
    <lineage>
        <taxon>Eukaryota</taxon>
        <taxon>Metazoa</taxon>
        <taxon>Cnidaria</taxon>
        <taxon>Anthozoa</taxon>
        <taxon>Octocorallia</taxon>
        <taxon>Malacalcyonacea</taxon>
        <taxon>Plexauridae</taxon>
        <taxon>Paramuricea</taxon>
    </lineage>
</organism>
<evidence type="ECO:0000313" key="1">
    <source>
        <dbReference type="EMBL" id="CAB3989940.1"/>
    </source>
</evidence>
<dbReference type="PANTHER" id="PTHR31511:SF12">
    <property type="entry name" value="RHO TERMINATION FACTOR N-TERMINAL DOMAIN-CONTAINING PROTEIN"/>
    <property type="match status" value="1"/>
</dbReference>
<dbReference type="Proteomes" id="UP001152795">
    <property type="component" value="Unassembled WGS sequence"/>
</dbReference>
<name>A0A7D9HT15_PARCT</name>
<evidence type="ECO:0000313" key="2">
    <source>
        <dbReference type="Proteomes" id="UP001152795"/>
    </source>
</evidence>
<proteinExistence type="predicted"/>
<keyword evidence="2" id="KW-1185">Reference proteome</keyword>
<protein>
    <submittedName>
        <fullName evidence="1">Uncharacterized protein</fullName>
    </submittedName>
</protein>